<feature type="compositionally biased region" description="Low complexity" evidence="1">
    <location>
        <begin position="85"/>
        <end position="94"/>
    </location>
</feature>
<comment type="caution">
    <text evidence="3">The sequence shown here is derived from an EMBL/GenBank/DDBJ whole genome shotgun (WGS) entry which is preliminary data.</text>
</comment>
<feature type="transmembrane region" description="Helical" evidence="2">
    <location>
        <begin position="6"/>
        <end position="23"/>
    </location>
</feature>
<dbReference type="Pfam" id="PF06059">
    <property type="entry name" value="DUF930"/>
    <property type="match status" value="1"/>
</dbReference>
<evidence type="ECO:0000256" key="1">
    <source>
        <dbReference type="SAM" id="MobiDB-lite"/>
    </source>
</evidence>
<keyword evidence="2" id="KW-0812">Transmembrane</keyword>
<keyword evidence="2" id="KW-0472">Membrane</keyword>
<reference evidence="3 4" key="1">
    <citation type="submission" date="2015-03" db="EMBL/GenBank/DDBJ databases">
        <authorList>
            <person name="Lepp D."/>
            <person name="Hassan Y.I."/>
            <person name="Li X.-Z."/>
            <person name="Zhou T."/>
        </authorList>
    </citation>
    <scope>NUCLEOTIDE SEQUENCE [LARGE SCALE GENOMIC DNA]</scope>
    <source>
        <strain evidence="3 4">Cr7-05</strain>
    </source>
</reference>
<gene>
    <name evidence="3" type="ORF">WH91_16895</name>
</gene>
<evidence type="ECO:0000313" key="3">
    <source>
        <dbReference type="EMBL" id="KKC31919.1"/>
    </source>
</evidence>
<evidence type="ECO:0008006" key="5">
    <source>
        <dbReference type="Google" id="ProtNLM"/>
    </source>
</evidence>
<dbReference type="EMBL" id="LAPV01000148">
    <property type="protein sequence ID" value="KKC31919.1"/>
    <property type="molecule type" value="Genomic_DNA"/>
</dbReference>
<name>A0ABR5DV63_9HYPH</name>
<keyword evidence="2" id="KW-1133">Transmembrane helix</keyword>
<proteinExistence type="predicted"/>
<evidence type="ECO:0000256" key="2">
    <source>
        <dbReference type="SAM" id="Phobius"/>
    </source>
</evidence>
<evidence type="ECO:0000313" key="4">
    <source>
        <dbReference type="Proteomes" id="UP000033519"/>
    </source>
</evidence>
<protein>
    <recommendedName>
        <fullName evidence="5">DUF930 domain-containing protein</fullName>
    </recommendedName>
</protein>
<organism evidence="3 4">
    <name type="scientific">Devosia psychrophila</name>
    <dbReference type="NCBI Taxonomy" id="728005"/>
    <lineage>
        <taxon>Bacteria</taxon>
        <taxon>Pseudomonadati</taxon>
        <taxon>Pseudomonadota</taxon>
        <taxon>Alphaproteobacteria</taxon>
        <taxon>Hyphomicrobiales</taxon>
        <taxon>Devosiaceae</taxon>
        <taxon>Devosia</taxon>
    </lineage>
</organism>
<keyword evidence="4" id="KW-1185">Reference proteome</keyword>
<dbReference type="InterPro" id="IPR009273">
    <property type="entry name" value="DUF930"/>
</dbReference>
<sequence>MGVAPIISLVAHCGVLILVFMLWRSDHLQAPPINVIEVQLVAPRPAATPVTPMDEPVPNAEPRMSPEDMAAASTATPAPPPSPDSAPATPTAAATPMEPAAPAMLEATEFYASDLLRRPENAQVRETLPLLAPDERIVQLCNIEALEQIRIANAGRFPDSLDTSAFEETEISNGKLSAPLGAYRAARKWFYVTFECTPGPDLESVVEFTFDLGDEVPRELWEEHELIPEDFDDD</sequence>
<accession>A0ABR5DV63</accession>
<feature type="region of interest" description="Disordered" evidence="1">
    <location>
        <begin position="47"/>
        <end position="94"/>
    </location>
</feature>
<dbReference type="Proteomes" id="UP000033519">
    <property type="component" value="Unassembled WGS sequence"/>
</dbReference>